<comment type="caution">
    <text evidence="1">The sequence shown here is derived from an EMBL/GenBank/DDBJ whole genome shotgun (WGS) entry which is preliminary data.</text>
</comment>
<evidence type="ECO:0000313" key="2">
    <source>
        <dbReference type="Proteomes" id="UP000276133"/>
    </source>
</evidence>
<organism evidence="1 2">
    <name type="scientific">Brachionus plicatilis</name>
    <name type="common">Marine rotifer</name>
    <name type="synonym">Brachionus muelleri</name>
    <dbReference type="NCBI Taxonomy" id="10195"/>
    <lineage>
        <taxon>Eukaryota</taxon>
        <taxon>Metazoa</taxon>
        <taxon>Spiralia</taxon>
        <taxon>Gnathifera</taxon>
        <taxon>Rotifera</taxon>
        <taxon>Eurotatoria</taxon>
        <taxon>Monogononta</taxon>
        <taxon>Pseudotrocha</taxon>
        <taxon>Ploima</taxon>
        <taxon>Brachionidae</taxon>
        <taxon>Brachionus</taxon>
    </lineage>
</organism>
<keyword evidence="2" id="KW-1185">Reference proteome</keyword>
<gene>
    <name evidence="1" type="ORF">BpHYR1_050837</name>
</gene>
<dbReference type="AlphaFoldDB" id="A0A3M7PAT3"/>
<proteinExistence type="predicted"/>
<evidence type="ECO:0000313" key="1">
    <source>
        <dbReference type="EMBL" id="RMZ95880.1"/>
    </source>
</evidence>
<accession>A0A3M7PAT3</accession>
<name>A0A3M7PAT3_BRAPC</name>
<dbReference type="EMBL" id="REGN01012324">
    <property type="protein sequence ID" value="RMZ95880.1"/>
    <property type="molecule type" value="Genomic_DNA"/>
</dbReference>
<sequence length="144" mass="15733">MFNVADMSTTLAFRRPKLFSLISSMTKSEHTSGAVGNASVLGHLGSVKTNLIATKAAMVPASLDTHTLRYADGCYAPWLSHNYVTILFLFHVMVQDVLGYLSGLAASGPSLDNAKLSATSVVFDQIYYLILSFCDRQFWVEVMS</sequence>
<dbReference type="Proteomes" id="UP000276133">
    <property type="component" value="Unassembled WGS sequence"/>
</dbReference>
<reference evidence="1 2" key="1">
    <citation type="journal article" date="2018" name="Sci. Rep.">
        <title>Genomic signatures of local adaptation to the degree of environmental predictability in rotifers.</title>
        <authorList>
            <person name="Franch-Gras L."/>
            <person name="Hahn C."/>
            <person name="Garcia-Roger E.M."/>
            <person name="Carmona M.J."/>
            <person name="Serra M."/>
            <person name="Gomez A."/>
        </authorList>
    </citation>
    <scope>NUCLEOTIDE SEQUENCE [LARGE SCALE GENOMIC DNA]</scope>
    <source>
        <strain evidence="1">HYR1</strain>
    </source>
</reference>
<protein>
    <submittedName>
        <fullName evidence="1">Uncharacterized protein</fullName>
    </submittedName>
</protein>